<evidence type="ECO:0000256" key="7">
    <source>
        <dbReference type="HAMAP-Rule" id="MF_01147"/>
    </source>
</evidence>
<evidence type="ECO:0000256" key="5">
    <source>
        <dbReference type="ARBA" id="ARBA00022989"/>
    </source>
</evidence>
<dbReference type="RefSeq" id="WP_005958648.1">
    <property type="nucleotide sequence ID" value="NZ_CP090569.1"/>
</dbReference>
<dbReference type="Proteomes" id="UP001056649">
    <property type="component" value="Chromosome"/>
</dbReference>
<feature type="transmembrane region" description="Helical" evidence="7">
    <location>
        <begin position="190"/>
        <end position="208"/>
    </location>
</feature>
<keyword evidence="4 7" id="KW-0812">Transmembrane</keyword>
<feature type="transmembrane region" description="Helical" evidence="7">
    <location>
        <begin position="96"/>
        <end position="113"/>
    </location>
</feature>
<comment type="subcellular location">
    <subcellularLocation>
        <location evidence="7">Cell membrane</location>
        <topology evidence="7">Multi-pass membrane protein</topology>
    </subcellularLocation>
</comment>
<evidence type="ECO:0000313" key="9">
    <source>
        <dbReference type="Proteomes" id="UP001056649"/>
    </source>
</evidence>
<feature type="transmembrane region" description="Helical" evidence="7">
    <location>
        <begin position="215"/>
        <end position="232"/>
    </location>
</feature>
<dbReference type="HAMAP" id="MF_01147">
    <property type="entry name" value="Lgt"/>
    <property type="match status" value="1"/>
</dbReference>
<comment type="function">
    <text evidence="7">Catalyzes the transfer of the diacylglyceryl group from phosphatidylglycerol to the sulfhydryl group of the N-terminal cysteine of a prolipoprotein, the first step in the formation of mature lipoproteins.</text>
</comment>
<dbReference type="PANTHER" id="PTHR30589">
    <property type="entry name" value="PROLIPOPROTEIN DIACYLGLYCERYL TRANSFERASE"/>
    <property type="match status" value="1"/>
</dbReference>
<comment type="similarity">
    <text evidence="1 7">Belongs to the Lgt family.</text>
</comment>
<sequence>MLTYPEIDPVVFALGPLKVHWYGVMYLIAFWFGWWLGRLRAARKNSGWTLEQVDDLVFYIVLGVVLGGRLGYMLFYGWPRLIEDPLMLLRVWEGGMAFHGGLLGVITAMWLFARKHNKPFFEATDFLAPLVPTGLAAGRIGNFINAELWGAPTSQPWGMQVSCQVAPDLCSRVGSLAEGLYSVPVHPNQLYEFLLEGVLLFLVLWLFSLRPRPRMAASGLFLLSYGIFRSLIELVRMPDAHIGYLAFDWLTMGQLLSLPMIIAGAILILLAYRNRGNLEG</sequence>
<evidence type="ECO:0000256" key="4">
    <source>
        <dbReference type="ARBA" id="ARBA00022692"/>
    </source>
</evidence>
<dbReference type="InterPro" id="IPR001640">
    <property type="entry name" value="Lgt"/>
</dbReference>
<keyword evidence="6 7" id="KW-0472">Membrane</keyword>
<evidence type="ECO:0000313" key="8">
    <source>
        <dbReference type="EMBL" id="USF87471.1"/>
    </source>
</evidence>
<dbReference type="Pfam" id="PF01790">
    <property type="entry name" value="LGT"/>
    <property type="match status" value="1"/>
</dbReference>
<evidence type="ECO:0000256" key="2">
    <source>
        <dbReference type="ARBA" id="ARBA00022475"/>
    </source>
</evidence>
<feature type="transmembrane region" description="Helical" evidence="7">
    <location>
        <begin position="56"/>
        <end position="76"/>
    </location>
</feature>
<dbReference type="NCBIfam" id="TIGR00544">
    <property type="entry name" value="lgt"/>
    <property type="match status" value="1"/>
</dbReference>
<name>A0A9J6ZXS8_9GAMM</name>
<comment type="catalytic activity">
    <reaction evidence="7">
        <text>L-cysteinyl-[prolipoprotein] + a 1,2-diacyl-sn-glycero-3-phospho-(1'-sn-glycerol) = an S-1,2-diacyl-sn-glyceryl-L-cysteinyl-[prolipoprotein] + sn-glycerol 1-phosphate + H(+)</text>
        <dbReference type="Rhea" id="RHEA:56712"/>
        <dbReference type="Rhea" id="RHEA-COMP:14679"/>
        <dbReference type="Rhea" id="RHEA-COMP:14680"/>
        <dbReference type="ChEBI" id="CHEBI:15378"/>
        <dbReference type="ChEBI" id="CHEBI:29950"/>
        <dbReference type="ChEBI" id="CHEBI:57685"/>
        <dbReference type="ChEBI" id="CHEBI:64716"/>
        <dbReference type="ChEBI" id="CHEBI:140658"/>
        <dbReference type="EC" id="2.5.1.145"/>
    </reaction>
</comment>
<keyword evidence="2 7" id="KW-1003">Cell membrane</keyword>
<feature type="transmembrane region" description="Helical" evidence="7">
    <location>
        <begin position="20"/>
        <end position="36"/>
    </location>
</feature>
<protein>
    <recommendedName>
        <fullName evidence="7">Phosphatidylglycerol--prolipoprotein diacylglyceryl transferase</fullName>
        <ecNumber evidence="7">2.5.1.145</ecNumber>
    </recommendedName>
</protein>
<dbReference type="AlphaFoldDB" id="A0A9J6ZXS8"/>
<accession>A0A9J6ZXS8</accession>
<feature type="transmembrane region" description="Helical" evidence="7">
    <location>
        <begin position="252"/>
        <end position="272"/>
    </location>
</feature>
<dbReference type="KEGG" id="eps:L0Y14_15335"/>
<organism evidence="8 9">
    <name type="scientific">Candidatus Endoriftia persephonae</name>
    <dbReference type="NCBI Taxonomy" id="393765"/>
    <lineage>
        <taxon>Bacteria</taxon>
        <taxon>Pseudomonadati</taxon>
        <taxon>Pseudomonadota</taxon>
        <taxon>Gammaproteobacteria</taxon>
        <taxon>Chromatiales</taxon>
        <taxon>Sedimenticolaceae</taxon>
        <taxon>Candidatus Endoriftia</taxon>
    </lineage>
</organism>
<feature type="binding site" evidence="7">
    <location>
        <position position="139"/>
    </location>
    <ligand>
        <name>a 1,2-diacyl-sn-glycero-3-phospho-(1'-sn-glycerol)</name>
        <dbReference type="ChEBI" id="CHEBI:64716"/>
    </ligand>
</feature>
<dbReference type="GO" id="GO:0008961">
    <property type="term" value="F:phosphatidylglycerol-prolipoprotein diacylglyceryl transferase activity"/>
    <property type="evidence" value="ECO:0007669"/>
    <property type="project" value="UniProtKB-UniRule"/>
</dbReference>
<proteinExistence type="inferred from homology"/>
<dbReference type="EC" id="2.5.1.145" evidence="7"/>
<dbReference type="EMBL" id="CP090569">
    <property type="protein sequence ID" value="USF87471.1"/>
    <property type="molecule type" value="Genomic_DNA"/>
</dbReference>
<keyword evidence="9" id="KW-1185">Reference proteome</keyword>
<evidence type="ECO:0000256" key="1">
    <source>
        <dbReference type="ARBA" id="ARBA00007150"/>
    </source>
</evidence>
<keyword evidence="3 7" id="KW-0808">Transferase</keyword>
<dbReference type="GO" id="GO:0005886">
    <property type="term" value="C:plasma membrane"/>
    <property type="evidence" value="ECO:0007669"/>
    <property type="project" value="UniProtKB-SubCell"/>
</dbReference>
<evidence type="ECO:0000256" key="6">
    <source>
        <dbReference type="ARBA" id="ARBA00023136"/>
    </source>
</evidence>
<reference evidence="8" key="1">
    <citation type="journal article" date="2022" name="Mol. Ecol. Resour.">
        <title>The complete and closed genome of the facultative generalist Candidatus Endoriftia persephone from deep-sea hydrothermal vents.</title>
        <authorList>
            <person name="de Oliveira A.L."/>
            <person name="Srivastava A."/>
            <person name="Espada-Hinojosa S."/>
            <person name="Bright M."/>
        </authorList>
    </citation>
    <scope>NUCLEOTIDE SEQUENCE</scope>
    <source>
        <strain evidence="8">Tica-EPR-9o50.N</strain>
    </source>
</reference>
<gene>
    <name evidence="7 8" type="primary">lgt</name>
    <name evidence="8" type="ORF">L0Y14_15335</name>
</gene>
<keyword evidence="5 7" id="KW-1133">Transmembrane helix</keyword>
<dbReference type="PROSITE" id="PS01311">
    <property type="entry name" value="LGT"/>
    <property type="match status" value="1"/>
</dbReference>
<feature type="transmembrane region" description="Helical" evidence="7">
    <location>
        <begin position="125"/>
        <end position="144"/>
    </location>
</feature>
<comment type="pathway">
    <text evidence="7">Protein modification; lipoprotein biosynthesis (diacylglyceryl transfer).</text>
</comment>
<evidence type="ECO:0000256" key="3">
    <source>
        <dbReference type="ARBA" id="ARBA00022679"/>
    </source>
</evidence>
<dbReference type="PANTHER" id="PTHR30589:SF0">
    <property type="entry name" value="PHOSPHATIDYLGLYCEROL--PROLIPOPROTEIN DIACYLGLYCERYL TRANSFERASE"/>
    <property type="match status" value="1"/>
</dbReference>
<dbReference type="GO" id="GO:0042158">
    <property type="term" value="P:lipoprotein biosynthetic process"/>
    <property type="evidence" value="ECO:0007669"/>
    <property type="project" value="UniProtKB-UniRule"/>
</dbReference>